<dbReference type="AlphaFoldDB" id="A0AAX4JZT8"/>
<proteinExistence type="inferred from homology"/>
<gene>
    <name evidence="14" type="ORF">L201_005915</name>
</gene>
<feature type="region of interest" description="Disordered" evidence="12">
    <location>
        <begin position="1"/>
        <end position="76"/>
    </location>
</feature>
<dbReference type="GO" id="GO:0008270">
    <property type="term" value="F:zinc ion binding"/>
    <property type="evidence" value="ECO:0007669"/>
    <property type="project" value="UniProtKB-KW"/>
</dbReference>
<evidence type="ECO:0000256" key="5">
    <source>
        <dbReference type="ARBA" id="ARBA00022771"/>
    </source>
</evidence>
<evidence type="ECO:0000256" key="12">
    <source>
        <dbReference type="SAM" id="MobiDB-lite"/>
    </source>
</evidence>
<evidence type="ECO:0000256" key="8">
    <source>
        <dbReference type="ARBA" id="ARBA00023125"/>
    </source>
</evidence>
<organism evidence="14 15">
    <name type="scientific">Kwoniella dendrophila CBS 6074</name>
    <dbReference type="NCBI Taxonomy" id="1295534"/>
    <lineage>
        <taxon>Eukaryota</taxon>
        <taxon>Fungi</taxon>
        <taxon>Dikarya</taxon>
        <taxon>Basidiomycota</taxon>
        <taxon>Agaricomycotina</taxon>
        <taxon>Tremellomycetes</taxon>
        <taxon>Tremellales</taxon>
        <taxon>Cryptococcaceae</taxon>
        <taxon>Kwoniella</taxon>
    </lineage>
</organism>
<keyword evidence="10" id="KW-0539">Nucleus</keyword>
<dbReference type="EMBL" id="CP144105">
    <property type="protein sequence ID" value="WWC90976.1"/>
    <property type="molecule type" value="Genomic_DNA"/>
</dbReference>
<feature type="domain" description="C2H2-type" evidence="13">
    <location>
        <begin position="306"/>
        <end position="335"/>
    </location>
</feature>
<evidence type="ECO:0000256" key="9">
    <source>
        <dbReference type="ARBA" id="ARBA00023163"/>
    </source>
</evidence>
<dbReference type="Proteomes" id="UP001355207">
    <property type="component" value="Chromosome 8"/>
</dbReference>
<keyword evidence="9" id="KW-0804">Transcription</keyword>
<feature type="compositionally biased region" description="Basic and acidic residues" evidence="12">
    <location>
        <begin position="34"/>
        <end position="43"/>
    </location>
</feature>
<keyword evidence="4" id="KW-0677">Repeat</keyword>
<keyword evidence="6" id="KW-0862">Zinc</keyword>
<comment type="similarity">
    <text evidence="2">Belongs to the krueppel C2H2-type zinc-finger protein family.</text>
</comment>
<feature type="region of interest" description="Disordered" evidence="12">
    <location>
        <begin position="319"/>
        <end position="346"/>
    </location>
</feature>
<evidence type="ECO:0000256" key="1">
    <source>
        <dbReference type="ARBA" id="ARBA00004123"/>
    </source>
</evidence>
<dbReference type="GO" id="GO:0001228">
    <property type="term" value="F:DNA-binding transcription activator activity, RNA polymerase II-specific"/>
    <property type="evidence" value="ECO:0007669"/>
    <property type="project" value="TreeGrafter"/>
</dbReference>
<keyword evidence="8" id="KW-0238">DNA-binding</keyword>
<dbReference type="GO" id="GO:0000978">
    <property type="term" value="F:RNA polymerase II cis-regulatory region sequence-specific DNA binding"/>
    <property type="evidence" value="ECO:0007669"/>
    <property type="project" value="TreeGrafter"/>
</dbReference>
<protein>
    <recommendedName>
        <fullName evidence="13">C2H2-type domain-containing protein</fullName>
    </recommendedName>
</protein>
<keyword evidence="5 11" id="KW-0863">Zinc-finger</keyword>
<evidence type="ECO:0000256" key="7">
    <source>
        <dbReference type="ARBA" id="ARBA00023015"/>
    </source>
</evidence>
<evidence type="ECO:0000256" key="6">
    <source>
        <dbReference type="ARBA" id="ARBA00022833"/>
    </source>
</evidence>
<feature type="region of interest" description="Disordered" evidence="12">
    <location>
        <begin position="153"/>
        <end position="199"/>
    </location>
</feature>
<dbReference type="FunFam" id="3.30.160.60:FF:000761">
    <property type="entry name" value="Zinc finger protein 449"/>
    <property type="match status" value="1"/>
</dbReference>
<dbReference type="Gene3D" id="3.30.160.60">
    <property type="entry name" value="Classic Zinc Finger"/>
    <property type="match status" value="2"/>
</dbReference>
<evidence type="ECO:0000256" key="4">
    <source>
        <dbReference type="ARBA" id="ARBA00022737"/>
    </source>
</evidence>
<dbReference type="SMART" id="SM00355">
    <property type="entry name" value="ZnF_C2H2"/>
    <property type="match status" value="2"/>
</dbReference>
<dbReference type="GeneID" id="91096585"/>
<evidence type="ECO:0000256" key="3">
    <source>
        <dbReference type="ARBA" id="ARBA00022723"/>
    </source>
</evidence>
<reference evidence="14 15" key="1">
    <citation type="submission" date="2024-01" db="EMBL/GenBank/DDBJ databases">
        <title>Comparative genomics of Cryptococcus and Kwoniella reveals pathogenesis evolution and contrasting modes of karyotype evolution via chromosome fusion or intercentromeric recombination.</title>
        <authorList>
            <person name="Coelho M.A."/>
            <person name="David-Palma M."/>
            <person name="Shea T."/>
            <person name="Bowers K."/>
            <person name="McGinley-Smith S."/>
            <person name="Mohammad A.W."/>
            <person name="Gnirke A."/>
            <person name="Yurkov A.M."/>
            <person name="Nowrousian M."/>
            <person name="Sun S."/>
            <person name="Cuomo C.A."/>
            <person name="Heitman J."/>
        </authorList>
    </citation>
    <scope>NUCLEOTIDE SEQUENCE [LARGE SCALE GENOMIC DNA]</scope>
    <source>
        <strain evidence="14 15">CBS 6074</strain>
    </source>
</reference>
<evidence type="ECO:0000256" key="10">
    <source>
        <dbReference type="ARBA" id="ARBA00023242"/>
    </source>
</evidence>
<feature type="domain" description="C2H2-type" evidence="13">
    <location>
        <begin position="278"/>
        <end position="305"/>
    </location>
</feature>
<dbReference type="FunFam" id="3.30.160.60:FF:000446">
    <property type="entry name" value="Zinc finger protein"/>
    <property type="match status" value="1"/>
</dbReference>
<dbReference type="PANTHER" id="PTHR24393">
    <property type="entry name" value="ZINC FINGER PROTEIN"/>
    <property type="match status" value="1"/>
</dbReference>
<dbReference type="PANTHER" id="PTHR24393:SF15">
    <property type="entry name" value="IP01243P-RELATED"/>
    <property type="match status" value="1"/>
</dbReference>
<feature type="compositionally biased region" description="Basic and acidic residues" evidence="12">
    <location>
        <begin position="328"/>
        <end position="339"/>
    </location>
</feature>
<dbReference type="SUPFAM" id="SSF57667">
    <property type="entry name" value="beta-beta-alpha zinc fingers"/>
    <property type="match status" value="1"/>
</dbReference>
<dbReference type="RefSeq" id="XP_066077739.1">
    <property type="nucleotide sequence ID" value="XM_066221642.1"/>
</dbReference>
<evidence type="ECO:0000313" key="15">
    <source>
        <dbReference type="Proteomes" id="UP001355207"/>
    </source>
</evidence>
<dbReference type="InterPro" id="IPR013087">
    <property type="entry name" value="Znf_C2H2_type"/>
</dbReference>
<feature type="compositionally biased region" description="Polar residues" evidence="12">
    <location>
        <begin position="158"/>
        <end position="199"/>
    </location>
</feature>
<keyword evidence="15" id="KW-1185">Reference proteome</keyword>
<evidence type="ECO:0000259" key="13">
    <source>
        <dbReference type="PROSITE" id="PS50157"/>
    </source>
</evidence>
<dbReference type="PROSITE" id="PS00028">
    <property type="entry name" value="ZINC_FINGER_C2H2_1"/>
    <property type="match status" value="2"/>
</dbReference>
<feature type="compositionally biased region" description="Low complexity" evidence="12">
    <location>
        <begin position="409"/>
        <end position="424"/>
    </location>
</feature>
<evidence type="ECO:0000256" key="2">
    <source>
        <dbReference type="ARBA" id="ARBA00006991"/>
    </source>
</evidence>
<keyword evidence="3" id="KW-0479">Metal-binding</keyword>
<dbReference type="PROSITE" id="PS50157">
    <property type="entry name" value="ZINC_FINGER_C2H2_2"/>
    <property type="match status" value="2"/>
</dbReference>
<evidence type="ECO:0000313" key="14">
    <source>
        <dbReference type="EMBL" id="WWC90976.1"/>
    </source>
</evidence>
<keyword evidence="7" id="KW-0805">Transcription regulation</keyword>
<evidence type="ECO:0000256" key="11">
    <source>
        <dbReference type="PROSITE-ProRule" id="PRU00042"/>
    </source>
</evidence>
<dbReference type="InterPro" id="IPR036236">
    <property type="entry name" value="Znf_C2H2_sf"/>
</dbReference>
<feature type="compositionally biased region" description="Polar residues" evidence="12">
    <location>
        <begin position="67"/>
        <end position="76"/>
    </location>
</feature>
<name>A0AAX4JZT8_9TREE</name>
<feature type="region of interest" description="Disordered" evidence="12">
    <location>
        <begin position="404"/>
        <end position="425"/>
    </location>
</feature>
<sequence length="477" mass="53577">MSSFRPGQSIDFSRHQLPSLPPTELSSPVQLQISHDRLNRFDNEGFPNLGKQNASPPPSNLSLSPPETMQTSFSAPYSASANQPSFAFTLNNNYFKHNSSQNLVNRRNPFQFNQQAIINHHHHHQNASWPEKRFNTQSFETPYLPHKAIVPHVHHTHSQSTPTNFYPTPLQPHSSCDLSLSQASDTPSTHYPQSQFSLSPYQLPNTIRPPYQEEIPLPLQESHVTNYTLPEGKWESHAPYTQPSYRTIPIPLSQSAQSIQMTEKKMKRKEIAEKSRKHICPVCDKRFNRPSSLNTHMAVHTGAKPYICSRPDCQRRFSVSSNLRRHERTHELRAEREKTSGPASQVTLSLPFPTLLNSSTHTGQTSFSQIDPYDSPFTFNYYQPVQSYSNTDGYLEQQVSLPATSHLGSSTSTSSISSSTTSSSVDHGVNGLGGLAQYQVVTQRQNISNSDNMPRRGFVGLNEVDLEMDTKAGILLA</sequence>
<comment type="subcellular location">
    <subcellularLocation>
        <location evidence="1">Nucleus</location>
    </subcellularLocation>
</comment>
<dbReference type="GO" id="GO:0005634">
    <property type="term" value="C:nucleus"/>
    <property type="evidence" value="ECO:0007669"/>
    <property type="project" value="UniProtKB-SubCell"/>
</dbReference>
<dbReference type="Pfam" id="PF00096">
    <property type="entry name" value="zf-C2H2"/>
    <property type="match status" value="2"/>
</dbReference>
<accession>A0AAX4JZT8</accession>